<accession>A0A1F5YM17</accession>
<evidence type="ECO:0000313" key="7">
    <source>
        <dbReference type="EMBL" id="OGG01231.1"/>
    </source>
</evidence>
<sequence>MSIMRRRKFISNTLGLTTALSASQILAAEQTVKKREQYPAGKKEKWFTRRMEEMTSREIEFYLKEGGDLVFIPFGPVSGHGAFTPMGMHAHWANALSVLLAGKADGLVFPPTYTVMAGATQSFRGTVHFPVSEQVSILKRIAMSLYNAGFRRVVLIGGTTPEDTGGRVAVRELFDETNHPFWFVEGELLLSAPEVKAIHEGYPGNFGETLLCLAALKILGRERPIPAADWAREIGSKLEDSGDQPAEIREDVVALRTLGQVGFRYYEEGQHGNHGTAGITFKGRSDVDMTVEVLEKCADLMLPILDKLTHYADWLDGHPFKYIEASEKLYEK</sequence>
<evidence type="ECO:0000313" key="8">
    <source>
        <dbReference type="Proteomes" id="UP000179129"/>
    </source>
</evidence>
<feature type="signal peptide" evidence="6">
    <location>
        <begin position="1"/>
        <end position="27"/>
    </location>
</feature>
<evidence type="ECO:0000256" key="5">
    <source>
        <dbReference type="ARBA" id="ARBA00024029"/>
    </source>
</evidence>
<gene>
    <name evidence="7" type="ORF">A3F83_16880</name>
</gene>
<keyword evidence="4" id="KW-0862">Zinc</keyword>
<dbReference type="GO" id="GO:0046872">
    <property type="term" value="F:metal ion binding"/>
    <property type="evidence" value="ECO:0007669"/>
    <property type="project" value="UniProtKB-KW"/>
</dbReference>
<organism evidence="7 8">
    <name type="scientific">Candidatus Glassbacteria bacterium RIFCSPLOWO2_12_FULL_58_11</name>
    <dbReference type="NCBI Taxonomy" id="1817867"/>
    <lineage>
        <taxon>Bacteria</taxon>
        <taxon>Candidatus Glassiibacteriota</taxon>
    </lineage>
</organism>
<keyword evidence="6" id="KW-0732">Signal</keyword>
<dbReference type="STRING" id="1817867.A3F83_16880"/>
<evidence type="ECO:0000256" key="6">
    <source>
        <dbReference type="SAM" id="SignalP"/>
    </source>
</evidence>
<keyword evidence="3" id="KW-0378">Hydrolase</keyword>
<dbReference type="PANTHER" id="PTHR35005:SF1">
    <property type="entry name" value="2-AMINO-5-FORMYLAMINO-6-RIBOSYLAMINOPYRIMIDIN-4(3H)-ONE 5'-MONOPHOSPHATE DEFORMYLASE"/>
    <property type="match status" value="1"/>
</dbReference>
<dbReference type="GO" id="GO:0016811">
    <property type="term" value="F:hydrolase activity, acting on carbon-nitrogen (but not peptide) bonds, in linear amides"/>
    <property type="evidence" value="ECO:0007669"/>
    <property type="project" value="TreeGrafter"/>
</dbReference>
<keyword evidence="2" id="KW-0479">Metal-binding</keyword>
<dbReference type="Pfam" id="PF02633">
    <property type="entry name" value="Creatininase"/>
    <property type="match status" value="1"/>
</dbReference>
<evidence type="ECO:0000256" key="4">
    <source>
        <dbReference type="ARBA" id="ARBA00022833"/>
    </source>
</evidence>
<evidence type="ECO:0008006" key="9">
    <source>
        <dbReference type="Google" id="ProtNLM"/>
    </source>
</evidence>
<reference evidence="7 8" key="1">
    <citation type="journal article" date="2016" name="Nat. Commun.">
        <title>Thousands of microbial genomes shed light on interconnected biogeochemical processes in an aquifer system.</title>
        <authorList>
            <person name="Anantharaman K."/>
            <person name="Brown C.T."/>
            <person name="Hug L.A."/>
            <person name="Sharon I."/>
            <person name="Castelle C.J."/>
            <person name="Probst A.J."/>
            <person name="Thomas B.C."/>
            <person name="Singh A."/>
            <person name="Wilkins M.J."/>
            <person name="Karaoz U."/>
            <person name="Brodie E.L."/>
            <person name="Williams K.H."/>
            <person name="Hubbard S.S."/>
            <person name="Banfield J.F."/>
        </authorList>
    </citation>
    <scope>NUCLEOTIDE SEQUENCE [LARGE SCALE GENOMIC DNA]</scope>
</reference>
<dbReference type="InterPro" id="IPR003785">
    <property type="entry name" value="Creatininase/forma_Hydrolase"/>
</dbReference>
<evidence type="ECO:0000256" key="3">
    <source>
        <dbReference type="ARBA" id="ARBA00022801"/>
    </source>
</evidence>
<protein>
    <recommendedName>
        <fullName evidence="9">Creatinine amidohydrolase</fullName>
    </recommendedName>
</protein>
<evidence type="ECO:0000256" key="1">
    <source>
        <dbReference type="ARBA" id="ARBA00001947"/>
    </source>
</evidence>
<dbReference type="GO" id="GO:0009231">
    <property type="term" value="P:riboflavin biosynthetic process"/>
    <property type="evidence" value="ECO:0007669"/>
    <property type="project" value="TreeGrafter"/>
</dbReference>
<dbReference type="EMBL" id="MFIX01000218">
    <property type="protein sequence ID" value="OGG01231.1"/>
    <property type="molecule type" value="Genomic_DNA"/>
</dbReference>
<proteinExistence type="inferred from homology"/>
<dbReference type="SUPFAM" id="SSF102215">
    <property type="entry name" value="Creatininase"/>
    <property type="match status" value="1"/>
</dbReference>
<dbReference type="PANTHER" id="PTHR35005">
    <property type="entry name" value="3-DEHYDRO-SCYLLO-INOSOSE HYDROLASE"/>
    <property type="match status" value="1"/>
</dbReference>
<dbReference type="AlphaFoldDB" id="A0A1F5YM17"/>
<comment type="caution">
    <text evidence="7">The sequence shown here is derived from an EMBL/GenBank/DDBJ whole genome shotgun (WGS) entry which is preliminary data.</text>
</comment>
<evidence type="ECO:0000256" key="2">
    <source>
        <dbReference type="ARBA" id="ARBA00022723"/>
    </source>
</evidence>
<dbReference type="Gene3D" id="3.40.50.10310">
    <property type="entry name" value="Creatininase"/>
    <property type="match status" value="1"/>
</dbReference>
<feature type="chain" id="PRO_5009522518" description="Creatinine amidohydrolase" evidence="6">
    <location>
        <begin position="28"/>
        <end position="332"/>
    </location>
</feature>
<comment type="cofactor">
    <cofactor evidence="1">
        <name>Zn(2+)</name>
        <dbReference type="ChEBI" id="CHEBI:29105"/>
    </cofactor>
</comment>
<dbReference type="InterPro" id="IPR024087">
    <property type="entry name" value="Creatininase-like_sf"/>
</dbReference>
<name>A0A1F5YM17_9BACT</name>
<comment type="similarity">
    <text evidence="5">Belongs to the creatininase superfamily.</text>
</comment>
<dbReference type="Proteomes" id="UP000179129">
    <property type="component" value="Unassembled WGS sequence"/>
</dbReference>